<comment type="caution">
    <text evidence="2">The sequence shown here is derived from an EMBL/GenBank/DDBJ whole genome shotgun (WGS) entry which is preliminary data.</text>
</comment>
<feature type="region of interest" description="Disordered" evidence="1">
    <location>
        <begin position="16"/>
        <end position="45"/>
    </location>
</feature>
<feature type="non-terminal residue" evidence="2">
    <location>
        <position position="70"/>
    </location>
</feature>
<dbReference type="EMBL" id="LAPT01000197">
    <property type="protein sequence ID" value="PXF28581.1"/>
    <property type="molecule type" value="Genomic_DNA"/>
</dbReference>
<gene>
    <name evidence="2" type="ORF">WH50_25565</name>
</gene>
<reference evidence="2 3" key="1">
    <citation type="submission" date="2015-03" db="EMBL/GenBank/DDBJ databases">
        <authorList>
            <person name="Krishnan R."/>
            <person name="Midha S."/>
            <person name="Patil P.B."/>
            <person name="Rameshkumar N."/>
        </authorList>
    </citation>
    <scope>NUCLEOTIDE SEQUENCE [LARGE SCALE GENOMIC DNA]</scope>
    <source>
        <strain evidence="2 3">L1E11</strain>
    </source>
</reference>
<proteinExistence type="predicted"/>
<evidence type="ECO:0000256" key="1">
    <source>
        <dbReference type="SAM" id="MobiDB-lite"/>
    </source>
</evidence>
<dbReference type="RefSeq" id="WP_133251441.1">
    <property type="nucleotide sequence ID" value="NZ_LAPT01000197.1"/>
</dbReference>
<organism evidence="2 3">
    <name type="scientific">Pokkaliibacter plantistimulans</name>
    <dbReference type="NCBI Taxonomy" id="1635171"/>
    <lineage>
        <taxon>Bacteria</taxon>
        <taxon>Pseudomonadati</taxon>
        <taxon>Pseudomonadota</taxon>
        <taxon>Gammaproteobacteria</taxon>
        <taxon>Oceanospirillales</taxon>
        <taxon>Balneatrichaceae</taxon>
        <taxon>Pokkaliibacter</taxon>
    </lineage>
</organism>
<name>A0ABX5LTG8_9GAMM</name>
<accession>A0ABX5LTG8</accession>
<evidence type="ECO:0000313" key="3">
    <source>
        <dbReference type="Proteomes" id="UP000248090"/>
    </source>
</evidence>
<protein>
    <submittedName>
        <fullName evidence="2">Uncharacterized protein</fullName>
    </submittedName>
</protein>
<keyword evidence="3" id="KW-1185">Reference proteome</keyword>
<dbReference type="Proteomes" id="UP000248090">
    <property type="component" value="Unassembled WGS sequence"/>
</dbReference>
<sequence>MDNYYSATAYRFNPRQKYNQGHKPRSPLAMTLNKSTHHGGLPPAWLDYEKRLPLHGGEGDRDASADDLTT</sequence>
<evidence type="ECO:0000313" key="2">
    <source>
        <dbReference type="EMBL" id="PXF28581.1"/>
    </source>
</evidence>